<dbReference type="OrthoDB" id="68521at2157"/>
<protein>
    <submittedName>
        <fullName evidence="2">Cell envelope-related transcriptional attenuator</fullName>
    </submittedName>
</protein>
<dbReference type="AlphaFoldDB" id="A0A089ZBX8"/>
<dbReference type="InterPro" id="IPR050922">
    <property type="entry name" value="LytR/CpsA/Psr_CW_biosynth"/>
</dbReference>
<sequence>MNKKIVIVILVGIILLAASLSYLLFIPQTNSSSERINILFLGADARTPQTQGYTDSINILSIDKNTKEVSILSIPRDTRVQIAGKGVDKINSAYAYGDINTTKKTVENFLKVRIDYYVLVDFTDFKELVDSLGGITMNVEPHISAVRPELHGKTGVSKLTGDEALIYVRFRQDSESEGGRMKRHREAITAIINEALNPSNILQAPTVLNQLRKNVKTDIPPLETTVIEKLITGFNIDNAKTGVVTGEYTHINGINYMIPDMNKTEKTIIDLGLRN</sequence>
<accession>A0A089ZBX8</accession>
<dbReference type="Proteomes" id="UP000029661">
    <property type="component" value="Chromosome"/>
</dbReference>
<evidence type="ECO:0000259" key="1">
    <source>
        <dbReference type="Pfam" id="PF03816"/>
    </source>
</evidence>
<dbReference type="GeneID" id="24791826"/>
<name>A0A089ZBX8_METFO</name>
<dbReference type="Gene3D" id="3.40.630.190">
    <property type="entry name" value="LCP protein"/>
    <property type="match status" value="1"/>
</dbReference>
<evidence type="ECO:0000313" key="2">
    <source>
        <dbReference type="EMBL" id="AIS31497.1"/>
    </source>
</evidence>
<dbReference type="InterPro" id="IPR004474">
    <property type="entry name" value="LytR_CpsA_psr"/>
</dbReference>
<dbReference type="RefSeq" id="WP_048084807.1">
    <property type="nucleotide sequence ID" value="NZ_CP006933.1"/>
</dbReference>
<dbReference type="PANTHER" id="PTHR33392:SF6">
    <property type="entry name" value="POLYISOPRENYL-TEICHOIC ACID--PEPTIDOGLYCAN TEICHOIC ACID TRANSFERASE TAGU"/>
    <property type="match status" value="1"/>
</dbReference>
<evidence type="ECO:0000313" key="3">
    <source>
        <dbReference type="Proteomes" id="UP000029661"/>
    </source>
</evidence>
<proteinExistence type="predicted"/>
<feature type="domain" description="Cell envelope-related transcriptional attenuator" evidence="1">
    <location>
        <begin position="54"/>
        <end position="195"/>
    </location>
</feature>
<dbReference type="EMBL" id="CP006933">
    <property type="protein sequence ID" value="AIS31497.1"/>
    <property type="molecule type" value="Genomic_DNA"/>
</dbReference>
<organism evidence="2 3">
    <name type="scientific">Methanobacterium formicicum</name>
    <dbReference type="NCBI Taxonomy" id="2162"/>
    <lineage>
        <taxon>Archaea</taxon>
        <taxon>Methanobacteriati</taxon>
        <taxon>Methanobacteriota</taxon>
        <taxon>Methanomada group</taxon>
        <taxon>Methanobacteria</taxon>
        <taxon>Methanobacteriales</taxon>
        <taxon>Methanobacteriaceae</taxon>
        <taxon>Methanobacterium</taxon>
    </lineage>
</organism>
<reference evidence="2 3" key="1">
    <citation type="submission" date="2013-12" db="EMBL/GenBank/DDBJ databases">
        <title>The complete genome sequence of Methanobacterium sp. BRM9.</title>
        <authorList>
            <consortium name="Pastoral Greenhouse Gas Research Consortium"/>
            <person name="Kelly W.J."/>
            <person name="Leahy S.C."/>
            <person name="Perry R."/>
            <person name="Li D."/>
            <person name="Altermann E."/>
            <person name="Lambie S.C."/>
            <person name="Attwood G.T."/>
        </authorList>
    </citation>
    <scope>NUCLEOTIDE SEQUENCE [LARGE SCALE GENOMIC DNA]</scope>
    <source>
        <strain evidence="2 3">BRM9</strain>
    </source>
</reference>
<dbReference type="NCBIfam" id="TIGR00350">
    <property type="entry name" value="lytR_cpsA_psr"/>
    <property type="match status" value="1"/>
</dbReference>
<dbReference type="PANTHER" id="PTHR33392">
    <property type="entry name" value="POLYISOPRENYL-TEICHOIC ACID--PEPTIDOGLYCAN TEICHOIC ACID TRANSFERASE TAGU"/>
    <property type="match status" value="1"/>
</dbReference>
<dbReference type="KEGG" id="mfc:BRM9_0676"/>
<dbReference type="Pfam" id="PF03816">
    <property type="entry name" value="LytR_cpsA_psr"/>
    <property type="match status" value="1"/>
</dbReference>
<gene>
    <name evidence="2" type="ORF">BRM9_0676</name>
</gene>